<keyword evidence="2" id="KW-1185">Reference proteome</keyword>
<evidence type="ECO:0000313" key="2">
    <source>
        <dbReference type="Proteomes" id="UP000648801"/>
    </source>
</evidence>
<evidence type="ECO:0000313" key="1">
    <source>
        <dbReference type="EMBL" id="GGA53257.1"/>
    </source>
</evidence>
<organism evidence="1 2">
    <name type="scientific">Edaphobacter acidisoli</name>
    <dbReference type="NCBI Taxonomy" id="2040573"/>
    <lineage>
        <taxon>Bacteria</taxon>
        <taxon>Pseudomonadati</taxon>
        <taxon>Acidobacteriota</taxon>
        <taxon>Terriglobia</taxon>
        <taxon>Terriglobales</taxon>
        <taxon>Acidobacteriaceae</taxon>
        <taxon>Edaphobacter</taxon>
    </lineage>
</organism>
<dbReference type="AlphaFoldDB" id="A0A916RE38"/>
<reference evidence="1" key="2">
    <citation type="submission" date="2020-09" db="EMBL/GenBank/DDBJ databases">
        <authorList>
            <person name="Sun Q."/>
            <person name="Zhou Y."/>
        </authorList>
    </citation>
    <scope>NUCLEOTIDE SEQUENCE</scope>
    <source>
        <strain evidence="1">CGMCC 1.15447</strain>
    </source>
</reference>
<name>A0A916RE38_9BACT</name>
<accession>A0A916RE38</accession>
<dbReference type="Proteomes" id="UP000648801">
    <property type="component" value="Unassembled WGS sequence"/>
</dbReference>
<protein>
    <submittedName>
        <fullName evidence="1">Uncharacterized protein</fullName>
    </submittedName>
</protein>
<reference evidence="1" key="1">
    <citation type="journal article" date="2014" name="Int. J. Syst. Evol. Microbiol.">
        <title>Complete genome sequence of Corynebacterium casei LMG S-19264T (=DSM 44701T), isolated from a smear-ripened cheese.</title>
        <authorList>
            <consortium name="US DOE Joint Genome Institute (JGI-PGF)"/>
            <person name="Walter F."/>
            <person name="Albersmeier A."/>
            <person name="Kalinowski J."/>
            <person name="Ruckert C."/>
        </authorList>
    </citation>
    <scope>NUCLEOTIDE SEQUENCE</scope>
    <source>
        <strain evidence="1">CGMCC 1.15447</strain>
    </source>
</reference>
<comment type="caution">
    <text evidence="1">The sequence shown here is derived from an EMBL/GenBank/DDBJ whole genome shotgun (WGS) entry which is preliminary data.</text>
</comment>
<gene>
    <name evidence="1" type="ORF">GCM10011507_00400</name>
</gene>
<proteinExistence type="predicted"/>
<sequence>MEILSKERSVKAERGMMVSWKYTYGGRSREKNVSARDDCFYWLLEDEAGSRYGRQQQLWRSGVKLRIRVLASAIKAEFMGRFWDGVVIIG</sequence>
<dbReference type="EMBL" id="BMJB01000001">
    <property type="protein sequence ID" value="GGA53257.1"/>
    <property type="molecule type" value="Genomic_DNA"/>
</dbReference>